<dbReference type="PANTHER" id="PTHR24128">
    <property type="entry name" value="HOMEOBOX PROTEIN WARIAI"/>
    <property type="match status" value="1"/>
</dbReference>
<accession>A0A061FNS4</accession>
<protein>
    <submittedName>
        <fullName evidence="1">Uncharacterized protein</fullName>
    </submittedName>
</protein>
<dbReference type="eggNOG" id="KOG0504">
    <property type="taxonomic scope" value="Eukaryota"/>
</dbReference>
<evidence type="ECO:0000313" key="1">
    <source>
        <dbReference type="EMBL" id="EOY18332.1"/>
    </source>
</evidence>
<reference evidence="1 2" key="1">
    <citation type="journal article" date="2013" name="Genome Biol.">
        <title>The genome sequence of the most widely cultivated cacao type and its use to identify candidate genes regulating pod color.</title>
        <authorList>
            <person name="Motamayor J.C."/>
            <person name="Mockaitis K."/>
            <person name="Schmutz J."/>
            <person name="Haiminen N."/>
            <person name="Iii D.L."/>
            <person name="Cornejo O."/>
            <person name="Findley S.D."/>
            <person name="Zheng P."/>
            <person name="Utro F."/>
            <person name="Royaert S."/>
            <person name="Saski C."/>
            <person name="Jenkins J."/>
            <person name="Podicheti R."/>
            <person name="Zhao M."/>
            <person name="Scheffler B.E."/>
            <person name="Stack J.C."/>
            <person name="Feltus F.A."/>
            <person name="Mustiga G.M."/>
            <person name="Amores F."/>
            <person name="Phillips W."/>
            <person name="Marelli J.P."/>
            <person name="May G.D."/>
            <person name="Shapiro H."/>
            <person name="Ma J."/>
            <person name="Bustamante C.D."/>
            <person name="Schnell R.J."/>
            <person name="Main D."/>
            <person name="Gilbert D."/>
            <person name="Parida L."/>
            <person name="Kuhn D.N."/>
        </authorList>
    </citation>
    <scope>NUCLEOTIDE SEQUENCE [LARGE SCALE GENOMIC DNA]</scope>
    <source>
        <strain evidence="2">cv. Matina 1-6</strain>
    </source>
</reference>
<dbReference type="Gene3D" id="1.25.40.20">
    <property type="entry name" value="Ankyrin repeat-containing domain"/>
    <property type="match status" value="1"/>
</dbReference>
<sequence length="106" mass="11887">MSLSVGSPDMDECLRKAAQKGDIVEIYASIQRDGDIFRHIGEMEFVDTPLHIAAPRGWIDLAMEIMIFKPSFAKKLNPKGFTPIHLAMENGHEDLALHPIRLCTVQ</sequence>
<dbReference type="AlphaFoldDB" id="A0A061FNS4"/>
<dbReference type="EMBL" id="CM001888">
    <property type="protein sequence ID" value="EOY18332.1"/>
    <property type="molecule type" value="Genomic_DNA"/>
</dbReference>
<dbReference type="InterPro" id="IPR036770">
    <property type="entry name" value="Ankyrin_rpt-contain_sf"/>
</dbReference>
<gene>
    <name evidence="1" type="ORF">TCM_042935</name>
</gene>
<proteinExistence type="predicted"/>
<keyword evidence="2" id="KW-1185">Reference proteome</keyword>
<dbReference type="PANTHER" id="PTHR24128:SF46">
    <property type="entry name" value="ALPHA-LATROTOXIN-LHE1A-LIKE ISOFORM X1"/>
    <property type="match status" value="1"/>
</dbReference>
<dbReference type="OMA" id="AMEIMIF"/>
<dbReference type="SUPFAM" id="SSF48403">
    <property type="entry name" value="Ankyrin repeat"/>
    <property type="match status" value="1"/>
</dbReference>
<dbReference type="Gramene" id="EOY18332">
    <property type="protein sequence ID" value="EOY18332"/>
    <property type="gene ID" value="TCM_042935"/>
</dbReference>
<dbReference type="InParanoid" id="A0A061FNS4"/>
<name>A0A061FNS4_THECC</name>
<organism evidence="1 2">
    <name type="scientific">Theobroma cacao</name>
    <name type="common">Cacao</name>
    <name type="synonym">Cocoa</name>
    <dbReference type="NCBI Taxonomy" id="3641"/>
    <lineage>
        <taxon>Eukaryota</taxon>
        <taxon>Viridiplantae</taxon>
        <taxon>Streptophyta</taxon>
        <taxon>Embryophyta</taxon>
        <taxon>Tracheophyta</taxon>
        <taxon>Spermatophyta</taxon>
        <taxon>Magnoliopsida</taxon>
        <taxon>eudicotyledons</taxon>
        <taxon>Gunneridae</taxon>
        <taxon>Pentapetalae</taxon>
        <taxon>rosids</taxon>
        <taxon>malvids</taxon>
        <taxon>Malvales</taxon>
        <taxon>Malvaceae</taxon>
        <taxon>Byttnerioideae</taxon>
        <taxon>Theobroma</taxon>
    </lineage>
</organism>
<dbReference type="Proteomes" id="UP000026915">
    <property type="component" value="Chromosome 10"/>
</dbReference>
<dbReference type="Pfam" id="PF12796">
    <property type="entry name" value="Ank_2"/>
    <property type="match status" value="1"/>
</dbReference>
<dbReference type="InterPro" id="IPR002110">
    <property type="entry name" value="Ankyrin_rpt"/>
</dbReference>
<dbReference type="HOGENOM" id="CLU_000134_47_2_1"/>
<evidence type="ECO:0000313" key="2">
    <source>
        <dbReference type="Proteomes" id="UP000026915"/>
    </source>
</evidence>